<comment type="similarity">
    <text evidence="2">Belongs to the truncated hemoglobin family. Group I subfamily.</text>
</comment>
<keyword evidence="4" id="KW-0349">Heme</keyword>
<protein>
    <recommendedName>
        <fullName evidence="11">Globin</fullName>
    </recommendedName>
</protein>
<evidence type="ECO:0000256" key="4">
    <source>
        <dbReference type="ARBA" id="ARBA00022617"/>
    </source>
</evidence>
<evidence type="ECO:0000313" key="10">
    <source>
        <dbReference type="Proteomes" id="UP000008141"/>
    </source>
</evidence>
<dbReference type="eggNOG" id="ENOG502QRXE">
    <property type="taxonomic scope" value="Eukaryota"/>
</dbReference>
<evidence type="ECO:0000256" key="5">
    <source>
        <dbReference type="ARBA" id="ARBA00022621"/>
    </source>
</evidence>
<keyword evidence="10" id="KW-1185">Reference proteome</keyword>
<keyword evidence="7" id="KW-0408">Iron</keyword>
<comment type="similarity">
    <text evidence="8">Belongs to the truncated hemoglobin family. Group II subfamily.</text>
</comment>
<dbReference type="InterPro" id="IPR009050">
    <property type="entry name" value="Globin-like_sf"/>
</dbReference>
<dbReference type="RefSeq" id="XP_005848996.1">
    <property type="nucleotide sequence ID" value="XM_005848934.1"/>
</dbReference>
<dbReference type="InterPro" id="IPR044203">
    <property type="entry name" value="GlbO/GLB3-like"/>
</dbReference>
<comment type="cofactor">
    <cofactor evidence="1">
        <name>heme</name>
        <dbReference type="ChEBI" id="CHEBI:30413"/>
    </cofactor>
</comment>
<dbReference type="GO" id="GO:0005344">
    <property type="term" value="F:oxygen carrier activity"/>
    <property type="evidence" value="ECO:0007669"/>
    <property type="project" value="UniProtKB-KW"/>
</dbReference>
<dbReference type="InterPro" id="IPR012292">
    <property type="entry name" value="Globin/Proto"/>
</dbReference>
<dbReference type="SUPFAM" id="SSF46458">
    <property type="entry name" value="Globin-like"/>
    <property type="match status" value="1"/>
</dbReference>
<organism evidence="10">
    <name type="scientific">Chlorella variabilis</name>
    <name type="common">Green alga</name>
    <dbReference type="NCBI Taxonomy" id="554065"/>
    <lineage>
        <taxon>Eukaryota</taxon>
        <taxon>Viridiplantae</taxon>
        <taxon>Chlorophyta</taxon>
        <taxon>core chlorophytes</taxon>
        <taxon>Trebouxiophyceae</taxon>
        <taxon>Chlorellales</taxon>
        <taxon>Chlorellaceae</taxon>
        <taxon>Chlorella clade</taxon>
        <taxon>Chlorella</taxon>
    </lineage>
</organism>
<evidence type="ECO:0000313" key="9">
    <source>
        <dbReference type="EMBL" id="EFN56894.1"/>
    </source>
</evidence>
<evidence type="ECO:0000256" key="7">
    <source>
        <dbReference type="ARBA" id="ARBA00023004"/>
    </source>
</evidence>
<dbReference type="KEGG" id="cvr:CHLNCDRAFT_17675"/>
<evidence type="ECO:0000256" key="3">
    <source>
        <dbReference type="ARBA" id="ARBA00022448"/>
    </source>
</evidence>
<evidence type="ECO:0000256" key="2">
    <source>
        <dbReference type="ARBA" id="ARBA00009660"/>
    </source>
</evidence>
<dbReference type="PROSITE" id="PS01213">
    <property type="entry name" value="GLOBIN_FAM_2"/>
    <property type="match status" value="1"/>
</dbReference>
<dbReference type="GO" id="GO:0046872">
    <property type="term" value="F:metal ion binding"/>
    <property type="evidence" value="ECO:0007669"/>
    <property type="project" value="UniProtKB-KW"/>
</dbReference>
<dbReference type="GO" id="GO:0019825">
    <property type="term" value="F:oxygen binding"/>
    <property type="evidence" value="ECO:0007669"/>
    <property type="project" value="InterPro"/>
</dbReference>
<dbReference type="PANTHER" id="PTHR47366">
    <property type="entry name" value="TWO-ON-TWO HEMOGLOBIN-3"/>
    <property type="match status" value="1"/>
</dbReference>
<keyword evidence="3" id="KW-0813">Transport</keyword>
<gene>
    <name evidence="9" type="ORF">CHLNCDRAFT_17675</name>
</gene>
<dbReference type="OrthoDB" id="1856542at2759"/>
<dbReference type="AlphaFoldDB" id="E1ZBP8"/>
<feature type="non-terminal residue" evidence="9">
    <location>
        <position position="151"/>
    </location>
</feature>
<evidence type="ECO:0000256" key="6">
    <source>
        <dbReference type="ARBA" id="ARBA00022723"/>
    </source>
</evidence>
<sequence>MDELWAKAAARAGLTLDEALSIDDADPPLYDQLGEAAIKQFSTHFYARVYQDEWDEFRDLFKDRPIEQSVQNQFEFLVQRLGGPPVYSERKGPPRLMWRHAGFPCTNQTAARWLLHAGEALDAAPAIAADPRLRLARFFTFMANLLVVHQE</sequence>
<dbReference type="EMBL" id="GL433841">
    <property type="protein sequence ID" value="EFN56894.1"/>
    <property type="molecule type" value="Genomic_DNA"/>
</dbReference>
<proteinExistence type="inferred from homology"/>
<name>E1ZBP8_CHLVA</name>
<dbReference type="Gene3D" id="1.10.490.10">
    <property type="entry name" value="Globins"/>
    <property type="match status" value="1"/>
</dbReference>
<dbReference type="InterPro" id="IPR001486">
    <property type="entry name" value="Hemoglobin_trunc"/>
</dbReference>
<evidence type="ECO:0008006" key="11">
    <source>
        <dbReference type="Google" id="ProtNLM"/>
    </source>
</evidence>
<dbReference type="CDD" id="cd19755">
    <property type="entry name" value="TrHb2_AtGlb3-like_O"/>
    <property type="match status" value="1"/>
</dbReference>
<dbReference type="GeneID" id="17355938"/>
<dbReference type="GO" id="GO:0020037">
    <property type="term" value="F:heme binding"/>
    <property type="evidence" value="ECO:0007669"/>
    <property type="project" value="InterPro"/>
</dbReference>
<accession>E1ZBP8</accession>
<dbReference type="InParanoid" id="E1ZBP8"/>
<evidence type="ECO:0000256" key="1">
    <source>
        <dbReference type="ARBA" id="ARBA00001971"/>
    </source>
</evidence>
<dbReference type="STRING" id="554065.E1ZBP8"/>
<dbReference type="Proteomes" id="UP000008141">
    <property type="component" value="Unassembled WGS sequence"/>
</dbReference>
<keyword evidence="5" id="KW-0561">Oxygen transport</keyword>
<dbReference type="OMA" id="LEGTNTH"/>
<dbReference type="InterPro" id="IPR019795">
    <property type="entry name" value="Globin_bac-like_CS"/>
</dbReference>
<keyword evidence="6" id="KW-0479">Metal-binding</keyword>
<reference evidence="9 10" key="1">
    <citation type="journal article" date="2010" name="Plant Cell">
        <title>The Chlorella variabilis NC64A genome reveals adaptation to photosymbiosis, coevolution with viruses, and cryptic sex.</title>
        <authorList>
            <person name="Blanc G."/>
            <person name="Duncan G."/>
            <person name="Agarkova I."/>
            <person name="Borodovsky M."/>
            <person name="Gurnon J."/>
            <person name="Kuo A."/>
            <person name="Lindquist E."/>
            <person name="Lucas S."/>
            <person name="Pangilinan J."/>
            <person name="Polle J."/>
            <person name="Salamov A."/>
            <person name="Terry A."/>
            <person name="Yamada T."/>
            <person name="Dunigan D.D."/>
            <person name="Grigoriev I.V."/>
            <person name="Claverie J.M."/>
            <person name="Van Etten J.L."/>
        </authorList>
    </citation>
    <scope>NUCLEOTIDE SEQUENCE [LARGE SCALE GENOMIC DNA]</scope>
    <source>
        <strain evidence="9 10">NC64A</strain>
    </source>
</reference>
<dbReference type="Pfam" id="PF01152">
    <property type="entry name" value="Bac_globin"/>
    <property type="match status" value="1"/>
</dbReference>
<dbReference type="PANTHER" id="PTHR47366:SF1">
    <property type="entry name" value="TWO-ON-TWO HEMOGLOBIN-3"/>
    <property type="match status" value="1"/>
</dbReference>
<evidence type="ECO:0000256" key="8">
    <source>
        <dbReference type="ARBA" id="ARBA00034496"/>
    </source>
</evidence>